<dbReference type="PANTHER" id="PTHR15239">
    <property type="entry name" value="NUCLEAR EXPORT MEDIATOR FACTOR NEMF"/>
    <property type="match status" value="1"/>
</dbReference>
<dbReference type="Gene3D" id="3.40.970.40">
    <property type="entry name" value="fibrinogen binding protein from staphylococcus aureus domain like"/>
    <property type="match status" value="1"/>
</dbReference>
<dbReference type="OrthoDB" id="9766163at2"/>
<evidence type="ECO:0000256" key="4">
    <source>
        <dbReference type="ARBA" id="ARBA00022917"/>
    </source>
</evidence>
<keyword evidence="9" id="KW-1185">Reference proteome</keyword>
<dbReference type="Proteomes" id="UP000199136">
    <property type="component" value="Unassembled WGS sequence"/>
</dbReference>
<keyword evidence="4 5" id="KW-0648">Protein biosynthesis</keyword>
<dbReference type="GO" id="GO:0043023">
    <property type="term" value="F:ribosomal large subunit binding"/>
    <property type="evidence" value="ECO:0007669"/>
    <property type="project" value="UniProtKB-UniRule"/>
</dbReference>
<evidence type="ECO:0000259" key="7">
    <source>
        <dbReference type="Pfam" id="PF05670"/>
    </source>
</evidence>
<gene>
    <name evidence="5" type="primary">rqcH</name>
    <name evidence="8" type="ORF">SAMN04488506_0986</name>
</gene>
<dbReference type="PANTHER" id="PTHR15239:SF6">
    <property type="entry name" value="RIBOSOME QUALITY CONTROL COMPLEX SUBUNIT NEMF"/>
    <property type="match status" value="1"/>
</dbReference>
<evidence type="ECO:0000256" key="6">
    <source>
        <dbReference type="SAM" id="MobiDB-lite"/>
    </source>
</evidence>
<dbReference type="GO" id="GO:1990112">
    <property type="term" value="C:RQC complex"/>
    <property type="evidence" value="ECO:0007669"/>
    <property type="project" value="TreeGrafter"/>
</dbReference>
<comment type="subunit">
    <text evidence="5">Associates with stalled 50S ribosomal subunits. Binds to RqcP.</text>
</comment>
<keyword evidence="3 5" id="KW-0694">RNA-binding</keyword>
<keyword evidence="1 5" id="KW-0820">tRNA-binding</keyword>
<dbReference type="Gene3D" id="1.10.8.50">
    <property type="match status" value="1"/>
</dbReference>
<dbReference type="GO" id="GO:0000049">
    <property type="term" value="F:tRNA binding"/>
    <property type="evidence" value="ECO:0007669"/>
    <property type="project" value="UniProtKB-UniRule"/>
</dbReference>
<dbReference type="Pfam" id="PF05833">
    <property type="entry name" value="NFACT_N"/>
    <property type="match status" value="1"/>
</dbReference>
<name>A0A1I5WNE2_9LACT</name>
<dbReference type="GO" id="GO:0019843">
    <property type="term" value="F:rRNA binding"/>
    <property type="evidence" value="ECO:0007669"/>
    <property type="project" value="UniProtKB-UniRule"/>
</dbReference>
<evidence type="ECO:0000256" key="1">
    <source>
        <dbReference type="ARBA" id="ARBA00022555"/>
    </source>
</evidence>
<reference evidence="8 9" key="1">
    <citation type="submission" date="2016-10" db="EMBL/GenBank/DDBJ databases">
        <authorList>
            <person name="de Groot N.N."/>
        </authorList>
    </citation>
    <scope>NUCLEOTIDE SEQUENCE [LARGE SCALE GENOMIC DNA]</scope>
    <source>
        <strain evidence="8 9">DSM 20581</strain>
    </source>
</reference>
<comment type="similarity">
    <text evidence="5">Belongs to the NEMF family.</text>
</comment>
<evidence type="ECO:0000256" key="5">
    <source>
        <dbReference type="HAMAP-Rule" id="MF_00844"/>
    </source>
</evidence>
<organism evidence="8 9">
    <name type="scientific">Desemzia incerta</name>
    <dbReference type="NCBI Taxonomy" id="82801"/>
    <lineage>
        <taxon>Bacteria</taxon>
        <taxon>Bacillati</taxon>
        <taxon>Bacillota</taxon>
        <taxon>Bacilli</taxon>
        <taxon>Lactobacillales</taxon>
        <taxon>Carnobacteriaceae</taxon>
        <taxon>Desemzia</taxon>
    </lineage>
</organism>
<dbReference type="RefSeq" id="WP_092480040.1">
    <property type="nucleotide sequence ID" value="NZ_FOXW01000003.1"/>
</dbReference>
<evidence type="ECO:0000256" key="2">
    <source>
        <dbReference type="ARBA" id="ARBA00022730"/>
    </source>
</evidence>
<keyword evidence="2 5" id="KW-0699">rRNA-binding</keyword>
<dbReference type="InterPro" id="IPR043682">
    <property type="entry name" value="RqcH_bacterial"/>
</dbReference>
<dbReference type="AlphaFoldDB" id="A0A1I5WNE2"/>
<dbReference type="InterPro" id="IPR051608">
    <property type="entry name" value="RQC_Subunit_NEMF"/>
</dbReference>
<dbReference type="EMBL" id="FOXW01000003">
    <property type="protein sequence ID" value="SFQ21200.1"/>
    <property type="molecule type" value="Genomic_DNA"/>
</dbReference>
<sequence length="568" mass="65040">MSFDGVFTHAMVAELKEALVNGRVSKIHQPYQNELILAIRANGKNQKVLLSAHPSYARIQLTSIPYENPDTPPQFCMMARKHLEGAVLENIEQVENDRIIKFLFKSRDEIGDIQNVMLVVELMGRHSNIFIIEQDTMRILDAIKHIPSSQNSYRLIMPGTTYIEPPHQDKLNPFEVSKEKFPTDLGMAEELTIEKSIQRHFQGIGTDTAKELAHLAQNDRTQLPDSFLSFFHTIKDYQLQPTKTTVDNKEWFTPVPYASLNGAETHFSSLSELLDDIYRNKAEKDRVKQQAANLFHVLQTETSRNKKKLTKLQRTLDETEQADEYRIKGEILTAYLHELTKGQESVELQNFYNDNEPITITLDPRKTPSQNAQKYFSKYQKLKNAVIFVTEQLKQTREEIDYLESITTQLELATPKDVAEIREELIQQGYLKKKTKKKQKNQKASKPDQYKSTDGTTILVGKNNLQNDQLTLKTARKTDIWLHTKDIPGSHVIIQDSDPSEETLLEAANIAAYFSKSRLSASVPVDYVDVKKIRKPNGAKPGFVIYEGQQTLYVTPDEDLVERLKVSS</sequence>
<proteinExistence type="inferred from homology"/>
<comment type="function">
    <text evidence="5">Key component of the ribosome quality control system (RQC), a ribosome-associated complex that mediates the extraction of incompletely synthesized nascent chains from stalled ribosomes and their subsequent degradation. RqcH recruits Ala-charged tRNA, and with RqcP directs the elongation of stalled nascent chains on 50S ribosomal subunits, leading to non-templated C-terminal alanine extensions (Ala tail). The Ala tail promotes nascent chain degradation. May add between 1 and at least 8 Ala residues. Binds to stalled 50S ribosomal subunits.</text>
</comment>
<accession>A0A1I5WNE2</accession>
<evidence type="ECO:0000313" key="9">
    <source>
        <dbReference type="Proteomes" id="UP000199136"/>
    </source>
</evidence>
<dbReference type="GO" id="GO:0072344">
    <property type="term" value="P:rescue of stalled ribosome"/>
    <property type="evidence" value="ECO:0007669"/>
    <property type="project" value="UniProtKB-UniRule"/>
</dbReference>
<dbReference type="Pfam" id="PF05670">
    <property type="entry name" value="NFACT-R_1"/>
    <property type="match status" value="1"/>
</dbReference>
<dbReference type="FunFam" id="2.30.310.10:FF:000004">
    <property type="entry name" value="Fibronectin-binding protein A"/>
    <property type="match status" value="1"/>
</dbReference>
<evidence type="ECO:0000313" key="8">
    <source>
        <dbReference type="EMBL" id="SFQ21200.1"/>
    </source>
</evidence>
<feature type="region of interest" description="Disordered" evidence="6">
    <location>
        <begin position="436"/>
        <end position="455"/>
    </location>
</feature>
<dbReference type="STRING" id="82801.SAMN04488506_0986"/>
<evidence type="ECO:0000256" key="3">
    <source>
        <dbReference type="ARBA" id="ARBA00022884"/>
    </source>
</evidence>
<dbReference type="Gene3D" id="2.30.310.10">
    <property type="entry name" value="ibrinogen binding protein from staphylococcus aureus domain"/>
    <property type="match status" value="1"/>
</dbReference>
<feature type="domain" description="NFACT RNA-binding" evidence="7">
    <location>
        <begin position="450"/>
        <end position="538"/>
    </location>
</feature>
<dbReference type="HAMAP" id="MF_00844_B">
    <property type="entry name" value="RqcH_B"/>
    <property type="match status" value="1"/>
</dbReference>
<dbReference type="InterPro" id="IPR008532">
    <property type="entry name" value="NFACT_RNA-bd"/>
</dbReference>
<protein>
    <recommendedName>
        <fullName evidence="5">Rqc2 homolog RqcH</fullName>
        <shortName evidence="5">RqcH</shortName>
    </recommendedName>
</protein>